<evidence type="ECO:0000313" key="4">
    <source>
        <dbReference type="Proteomes" id="UP000271889"/>
    </source>
</evidence>
<dbReference type="GO" id="GO:0030001">
    <property type="term" value="P:metal ion transport"/>
    <property type="evidence" value="ECO:0007669"/>
    <property type="project" value="TreeGrafter"/>
</dbReference>
<organism evidence="3 4">
    <name type="scientific">Cylicostephanus goldi</name>
    <name type="common">Nematode worm</name>
    <dbReference type="NCBI Taxonomy" id="71465"/>
    <lineage>
        <taxon>Eukaryota</taxon>
        <taxon>Metazoa</taxon>
        <taxon>Ecdysozoa</taxon>
        <taxon>Nematoda</taxon>
        <taxon>Chromadorea</taxon>
        <taxon>Rhabditida</taxon>
        <taxon>Rhabditina</taxon>
        <taxon>Rhabditomorpha</taxon>
        <taxon>Strongyloidea</taxon>
        <taxon>Strongylidae</taxon>
        <taxon>Cylicostephanus</taxon>
    </lineage>
</organism>
<feature type="domain" description="TRPM SLOG" evidence="2">
    <location>
        <begin position="78"/>
        <end position="119"/>
    </location>
</feature>
<dbReference type="InterPro" id="IPR041491">
    <property type="entry name" value="TRPM_SLOG"/>
</dbReference>
<feature type="region of interest" description="Disordered" evidence="1">
    <location>
        <begin position="1"/>
        <end position="46"/>
    </location>
</feature>
<evidence type="ECO:0000313" key="3">
    <source>
        <dbReference type="EMBL" id="VDN30384.1"/>
    </source>
</evidence>
<dbReference type="InterPro" id="IPR050927">
    <property type="entry name" value="TRPM"/>
</dbReference>
<accession>A0A3P7MLA6</accession>
<evidence type="ECO:0000256" key="1">
    <source>
        <dbReference type="SAM" id="MobiDB-lite"/>
    </source>
</evidence>
<proteinExistence type="predicted"/>
<dbReference type="GO" id="GO:0005261">
    <property type="term" value="F:monoatomic cation channel activity"/>
    <property type="evidence" value="ECO:0007669"/>
    <property type="project" value="TreeGrafter"/>
</dbReference>
<dbReference type="EMBL" id="UYRV01116927">
    <property type="protein sequence ID" value="VDN30384.1"/>
    <property type="molecule type" value="Genomic_DNA"/>
</dbReference>
<reference evidence="3 4" key="1">
    <citation type="submission" date="2018-11" db="EMBL/GenBank/DDBJ databases">
        <authorList>
            <consortium name="Pathogen Informatics"/>
        </authorList>
    </citation>
    <scope>NUCLEOTIDE SEQUENCE [LARGE SCALE GENOMIC DNA]</scope>
</reference>
<dbReference type="PANTHER" id="PTHR13800:SF10">
    <property type="entry name" value="GTL-1"/>
    <property type="match status" value="1"/>
</dbReference>
<dbReference type="AlphaFoldDB" id="A0A3P7MLA6"/>
<keyword evidence="4" id="KW-1185">Reference proteome</keyword>
<dbReference type="Proteomes" id="UP000271889">
    <property type="component" value="Unassembled WGS sequence"/>
</dbReference>
<sequence length="119" mass="13263">MAEAQHPQETRKPMQPHKFLTLPGADDETTNESDSHEQTKSGRKAHGLRWTIAKNTQLTPTNSYGTIVFEGCAHQARAQFVRASFDTDPAILSDLLDKVWNLPPPKLIVTIHGGLTEFE</sequence>
<gene>
    <name evidence="3" type="ORF">CGOC_LOCUS11534</name>
</gene>
<dbReference type="Pfam" id="PF18139">
    <property type="entry name" value="LSDAT_euk"/>
    <property type="match status" value="1"/>
</dbReference>
<protein>
    <recommendedName>
        <fullName evidence="2">TRPM SLOG domain-containing protein</fullName>
    </recommendedName>
</protein>
<name>A0A3P7MLA6_CYLGO</name>
<dbReference type="GO" id="GO:0005886">
    <property type="term" value="C:plasma membrane"/>
    <property type="evidence" value="ECO:0007669"/>
    <property type="project" value="TreeGrafter"/>
</dbReference>
<dbReference type="PANTHER" id="PTHR13800">
    <property type="entry name" value="TRANSIENT RECEPTOR POTENTIAL CATION CHANNEL, SUBFAMILY M, MEMBER 6"/>
    <property type="match status" value="1"/>
</dbReference>
<feature type="compositionally biased region" description="Basic and acidic residues" evidence="1">
    <location>
        <begin position="1"/>
        <end position="12"/>
    </location>
</feature>
<evidence type="ECO:0000259" key="2">
    <source>
        <dbReference type="Pfam" id="PF18139"/>
    </source>
</evidence>
<dbReference type="OrthoDB" id="5871335at2759"/>